<evidence type="ECO:0000313" key="2">
    <source>
        <dbReference type="Proteomes" id="UP001056120"/>
    </source>
</evidence>
<keyword evidence="2" id="KW-1185">Reference proteome</keyword>
<comment type="caution">
    <text evidence="1">The sequence shown here is derived from an EMBL/GenBank/DDBJ whole genome shotgun (WGS) entry which is preliminary data.</text>
</comment>
<reference evidence="2" key="1">
    <citation type="journal article" date="2022" name="Mol. Ecol. Resour.">
        <title>The genomes of chicory, endive, great burdock and yacon provide insights into Asteraceae palaeo-polyploidization history and plant inulin production.</title>
        <authorList>
            <person name="Fan W."/>
            <person name="Wang S."/>
            <person name="Wang H."/>
            <person name="Wang A."/>
            <person name="Jiang F."/>
            <person name="Liu H."/>
            <person name="Zhao H."/>
            <person name="Xu D."/>
            <person name="Zhang Y."/>
        </authorList>
    </citation>
    <scope>NUCLEOTIDE SEQUENCE [LARGE SCALE GENOMIC DNA]</scope>
    <source>
        <strain evidence="2">cv. Yunnan</strain>
    </source>
</reference>
<sequence>MTKPPFVLRRSLEERRQLLQQHSSCRSKTMAEVVGGTTAEVAAVCCCFPCTVVDFTFLTMYKVPAGLCRNAKRRSRRRRLVTHRNGGGGRERSIDEELTMHPAVIAAAERFLMPAPDKDMLALDNEMWERFSDSGFWRSPSERKD</sequence>
<evidence type="ECO:0000313" key="1">
    <source>
        <dbReference type="EMBL" id="KAI3822672.1"/>
    </source>
</evidence>
<reference evidence="1 2" key="2">
    <citation type="journal article" date="2022" name="Mol. Ecol. Resour.">
        <title>The genomes of chicory, endive, great burdock and yacon provide insights into Asteraceae paleo-polyploidization history and plant inulin production.</title>
        <authorList>
            <person name="Fan W."/>
            <person name="Wang S."/>
            <person name="Wang H."/>
            <person name="Wang A."/>
            <person name="Jiang F."/>
            <person name="Liu H."/>
            <person name="Zhao H."/>
            <person name="Xu D."/>
            <person name="Zhang Y."/>
        </authorList>
    </citation>
    <scope>NUCLEOTIDE SEQUENCE [LARGE SCALE GENOMIC DNA]</scope>
    <source>
        <strain evidence="2">cv. Yunnan</strain>
        <tissue evidence="1">Leaves</tissue>
    </source>
</reference>
<name>A0ACB9JRM6_9ASTR</name>
<dbReference type="Proteomes" id="UP001056120">
    <property type="component" value="Linkage Group LG03"/>
</dbReference>
<proteinExistence type="predicted"/>
<protein>
    <submittedName>
        <fullName evidence="1">Uncharacterized protein</fullName>
    </submittedName>
</protein>
<dbReference type="EMBL" id="CM042020">
    <property type="protein sequence ID" value="KAI3822672.1"/>
    <property type="molecule type" value="Genomic_DNA"/>
</dbReference>
<organism evidence="1 2">
    <name type="scientific">Smallanthus sonchifolius</name>
    <dbReference type="NCBI Taxonomy" id="185202"/>
    <lineage>
        <taxon>Eukaryota</taxon>
        <taxon>Viridiplantae</taxon>
        <taxon>Streptophyta</taxon>
        <taxon>Embryophyta</taxon>
        <taxon>Tracheophyta</taxon>
        <taxon>Spermatophyta</taxon>
        <taxon>Magnoliopsida</taxon>
        <taxon>eudicotyledons</taxon>
        <taxon>Gunneridae</taxon>
        <taxon>Pentapetalae</taxon>
        <taxon>asterids</taxon>
        <taxon>campanulids</taxon>
        <taxon>Asterales</taxon>
        <taxon>Asteraceae</taxon>
        <taxon>Asteroideae</taxon>
        <taxon>Heliantheae alliance</taxon>
        <taxon>Millerieae</taxon>
        <taxon>Smallanthus</taxon>
    </lineage>
</organism>
<accession>A0ACB9JRM6</accession>
<gene>
    <name evidence="1" type="ORF">L1987_10267</name>
</gene>